<evidence type="ECO:0000256" key="4">
    <source>
        <dbReference type="ARBA" id="ARBA00023136"/>
    </source>
</evidence>
<dbReference type="Gene3D" id="1.10.3630.10">
    <property type="entry name" value="yeast vps74-n-term truncation variant domain like"/>
    <property type="match status" value="1"/>
</dbReference>
<evidence type="ECO:0000313" key="5">
    <source>
        <dbReference type="EMBL" id="PRY69097.1"/>
    </source>
</evidence>
<dbReference type="EMBL" id="PVTL01000003">
    <property type="protein sequence ID" value="PRY69097.1"/>
    <property type="molecule type" value="Genomic_DNA"/>
</dbReference>
<gene>
    <name evidence="5" type="ORF">B0I08_103303</name>
</gene>
<comment type="caution">
    <text evidence="5">The sequence shown here is derived from an EMBL/GenBank/DDBJ whole genome shotgun (WGS) entry which is preliminary data.</text>
</comment>
<dbReference type="Pfam" id="PF05719">
    <property type="entry name" value="GPP34"/>
    <property type="match status" value="1"/>
</dbReference>
<reference evidence="5 6" key="1">
    <citation type="submission" date="2018-03" db="EMBL/GenBank/DDBJ databases">
        <title>Genomic Encyclopedia of Type Strains, Phase III (KMG-III): the genomes of soil and plant-associated and newly described type strains.</title>
        <authorList>
            <person name="Whitman W."/>
        </authorList>
    </citation>
    <scope>NUCLEOTIDE SEQUENCE [LARGE SCALE GENOMIC DNA]</scope>
    <source>
        <strain evidence="5 6">CGMCC 1.12484</strain>
    </source>
</reference>
<dbReference type="RefSeq" id="WP_181243308.1">
    <property type="nucleotide sequence ID" value="NZ_PVTL01000003.1"/>
</dbReference>
<evidence type="ECO:0000256" key="1">
    <source>
        <dbReference type="ARBA" id="ARBA00004255"/>
    </source>
</evidence>
<evidence type="ECO:0000313" key="6">
    <source>
        <dbReference type="Proteomes" id="UP000237983"/>
    </source>
</evidence>
<evidence type="ECO:0000256" key="2">
    <source>
        <dbReference type="ARBA" id="ARBA00023034"/>
    </source>
</evidence>
<accession>A0A2T0VFV1</accession>
<sequence length="235" mass="26030">MTQAQTLAERLALLACRTDNHKIRSPFSSQTGNFDYTLQAALVVELIERGRVAVVSKRGPFGGEKFTLEQSGFEPTGNAPLDSLLARVADPKNTRKSLQNWLMYSSTRQTIIEDLAERGIVTVHHEGSGLLAKTRVRPADPATHDAIRDEFEDVFLRDREPSRPDLLTAALLASGETWEYVEPLEGTPGMAHFFERLIELSNRYGPKWTSPDAQQDTRSVSRVLNALGRANAPSG</sequence>
<organism evidence="5 6">
    <name type="scientific">Glaciihabitans tibetensis</name>
    <dbReference type="NCBI Taxonomy" id="1266600"/>
    <lineage>
        <taxon>Bacteria</taxon>
        <taxon>Bacillati</taxon>
        <taxon>Actinomycetota</taxon>
        <taxon>Actinomycetes</taxon>
        <taxon>Micrococcales</taxon>
        <taxon>Microbacteriaceae</taxon>
        <taxon>Glaciihabitans</taxon>
    </lineage>
</organism>
<keyword evidence="3" id="KW-0446">Lipid-binding</keyword>
<dbReference type="Proteomes" id="UP000237983">
    <property type="component" value="Unassembled WGS sequence"/>
</dbReference>
<dbReference type="InterPro" id="IPR008628">
    <property type="entry name" value="GPP34-like"/>
</dbReference>
<keyword evidence="4" id="KW-0472">Membrane</keyword>
<evidence type="ECO:0000256" key="3">
    <source>
        <dbReference type="ARBA" id="ARBA00023121"/>
    </source>
</evidence>
<proteinExistence type="predicted"/>
<keyword evidence="2" id="KW-0333">Golgi apparatus</keyword>
<comment type="subcellular location">
    <subcellularLocation>
        <location evidence="1">Golgi apparatus membrane</location>
        <topology evidence="1">Peripheral membrane protein</topology>
        <orientation evidence="1">Cytoplasmic side</orientation>
    </subcellularLocation>
</comment>
<dbReference type="InterPro" id="IPR038261">
    <property type="entry name" value="GPP34-like_sf"/>
</dbReference>
<protein>
    <submittedName>
        <fullName evidence="5">Golgi phosphoprotein 3 GPP34</fullName>
    </submittedName>
</protein>
<dbReference type="GO" id="GO:0012505">
    <property type="term" value="C:endomembrane system"/>
    <property type="evidence" value="ECO:0007669"/>
    <property type="project" value="UniProtKB-ARBA"/>
</dbReference>
<name>A0A2T0VFV1_9MICO</name>
<dbReference type="AlphaFoldDB" id="A0A2T0VFV1"/>
<keyword evidence="6" id="KW-1185">Reference proteome</keyword>
<dbReference type="GO" id="GO:0070273">
    <property type="term" value="F:phosphatidylinositol-4-phosphate binding"/>
    <property type="evidence" value="ECO:0007669"/>
    <property type="project" value="InterPro"/>
</dbReference>
<dbReference type="GO" id="GO:0005737">
    <property type="term" value="C:cytoplasm"/>
    <property type="evidence" value="ECO:0007669"/>
    <property type="project" value="UniProtKB-ARBA"/>
</dbReference>